<dbReference type="Proteomes" id="UP000187203">
    <property type="component" value="Unassembled WGS sequence"/>
</dbReference>
<comment type="caution">
    <text evidence="2">The sequence shown here is derived from an EMBL/GenBank/DDBJ whole genome shotgun (WGS) entry which is preliminary data.</text>
</comment>
<dbReference type="AlphaFoldDB" id="A0A1R3KU26"/>
<reference evidence="3" key="1">
    <citation type="submission" date="2013-09" db="EMBL/GenBank/DDBJ databases">
        <title>Corchorus olitorius genome sequencing.</title>
        <authorList>
            <person name="Alam M."/>
            <person name="Haque M.S."/>
            <person name="Islam M.S."/>
            <person name="Emdad E.M."/>
            <person name="Islam M.M."/>
            <person name="Ahmed B."/>
            <person name="Halim A."/>
            <person name="Hossen Q.M.M."/>
            <person name="Hossain M.Z."/>
            <person name="Ahmed R."/>
            <person name="Khan M.M."/>
            <person name="Islam R."/>
            <person name="Rashid M.M."/>
            <person name="Khan S.A."/>
            <person name="Rahman M.S."/>
            <person name="Alam M."/>
            <person name="Yahiya A.S."/>
            <person name="Khan M.S."/>
            <person name="Azam M.S."/>
            <person name="Haque T."/>
            <person name="Lashkar M.Z.H."/>
            <person name="Akhand A.I."/>
            <person name="Morshed G."/>
            <person name="Roy S."/>
            <person name="Uddin K.S."/>
            <person name="Rabeya T."/>
            <person name="Hossain A.S."/>
            <person name="Chowdhury A."/>
            <person name="Snigdha A.R."/>
            <person name="Mortoza M.S."/>
            <person name="Matin S.A."/>
            <person name="Hoque S.M.E."/>
            <person name="Islam M.K."/>
            <person name="Roy D.K."/>
            <person name="Haider R."/>
            <person name="Moosa M.M."/>
            <person name="Elias S.M."/>
            <person name="Hasan A.M."/>
            <person name="Jahan S."/>
            <person name="Shafiuddin M."/>
            <person name="Mahmood N."/>
            <person name="Shommy N.S."/>
        </authorList>
    </citation>
    <scope>NUCLEOTIDE SEQUENCE [LARGE SCALE GENOMIC DNA]</scope>
    <source>
        <strain evidence="3">cv. O-4</strain>
    </source>
</reference>
<gene>
    <name evidence="2" type="ORF">COLO4_04432</name>
</gene>
<organism evidence="2 3">
    <name type="scientific">Corchorus olitorius</name>
    <dbReference type="NCBI Taxonomy" id="93759"/>
    <lineage>
        <taxon>Eukaryota</taxon>
        <taxon>Viridiplantae</taxon>
        <taxon>Streptophyta</taxon>
        <taxon>Embryophyta</taxon>
        <taxon>Tracheophyta</taxon>
        <taxon>Spermatophyta</taxon>
        <taxon>Magnoliopsida</taxon>
        <taxon>eudicotyledons</taxon>
        <taxon>Gunneridae</taxon>
        <taxon>Pentapetalae</taxon>
        <taxon>rosids</taxon>
        <taxon>malvids</taxon>
        <taxon>Malvales</taxon>
        <taxon>Malvaceae</taxon>
        <taxon>Grewioideae</taxon>
        <taxon>Apeibeae</taxon>
        <taxon>Corchorus</taxon>
    </lineage>
</organism>
<evidence type="ECO:0000313" key="3">
    <source>
        <dbReference type="Proteomes" id="UP000187203"/>
    </source>
</evidence>
<evidence type="ECO:0000313" key="2">
    <source>
        <dbReference type="EMBL" id="OMP10566.1"/>
    </source>
</evidence>
<sequence>MVLIPHIEGFHSIARQSSNRNEEVGITCRVGKTDACSGIRSSSRTEIPSSGELALTNKERMVRWPVPAKKSRRSNESKNFSISHSNLKDFIRA</sequence>
<evidence type="ECO:0000256" key="1">
    <source>
        <dbReference type="SAM" id="MobiDB-lite"/>
    </source>
</evidence>
<dbReference type="EMBL" id="AWUE01011516">
    <property type="protein sequence ID" value="OMP10566.1"/>
    <property type="molecule type" value="Genomic_DNA"/>
</dbReference>
<feature type="region of interest" description="Disordered" evidence="1">
    <location>
        <begin position="68"/>
        <end position="93"/>
    </location>
</feature>
<proteinExistence type="predicted"/>
<protein>
    <submittedName>
        <fullName evidence="2">Adenylate cyclase type 5-like protein</fullName>
    </submittedName>
</protein>
<accession>A0A1R3KU26</accession>
<name>A0A1R3KU26_9ROSI</name>
<keyword evidence="3" id="KW-1185">Reference proteome</keyword>